<dbReference type="SUPFAM" id="SSF53098">
    <property type="entry name" value="Ribonuclease H-like"/>
    <property type="match status" value="1"/>
</dbReference>
<dbReference type="Gene3D" id="2.40.50.40">
    <property type="match status" value="1"/>
</dbReference>
<evidence type="ECO:0000259" key="3">
    <source>
        <dbReference type="PROSITE" id="PS50994"/>
    </source>
</evidence>
<dbReference type="InterPro" id="IPR016197">
    <property type="entry name" value="Chromo-like_dom_sf"/>
</dbReference>
<dbReference type="Pfam" id="PF00385">
    <property type="entry name" value="Chromo"/>
    <property type="match status" value="1"/>
</dbReference>
<feature type="compositionally biased region" description="Acidic residues" evidence="1">
    <location>
        <begin position="355"/>
        <end position="365"/>
    </location>
</feature>
<dbReference type="InterPro" id="IPR023780">
    <property type="entry name" value="Chromo_domain"/>
</dbReference>
<dbReference type="GO" id="GO:0003676">
    <property type="term" value="F:nucleic acid binding"/>
    <property type="evidence" value="ECO:0007669"/>
    <property type="project" value="InterPro"/>
</dbReference>
<dbReference type="PANTHER" id="PTHR46585">
    <property type="entry name" value="INTEGRASE CORE DOMAIN CONTAINING PROTEIN"/>
    <property type="match status" value="1"/>
</dbReference>
<dbReference type="PROSITE" id="PS50013">
    <property type="entry name" value="CHROMO_2"/>
    <property type="match status" value="1"/>
</dbReference>
<dbReference type="SMART" id="SM00298">
    <property type="entry name" value="CHROMO"/>
    <property type="match status" value="1"/>
</dbReference>
<evidence type="ECO:0000313" key="4">
    <source>
        <dbReference type="Proteomes" id="UP000887572"/>
    </source>
</evidence>
<evidence type="ECO:0000256" key="1">
    <source>
        <dbReference type="SAM" id="MobiDB-lite"/>
    </source>
</evidence>
<dbReference type="AlphaFoldDB" id="A0A914I6D7"/>
<feature type="compositionally biased region" description="Basic residues" evidence="1">
    <location>
        <begin position="336"/>
        <end position="350"/>
    </location>
</feature>
<evidence type="ECO:0000313" key="5">
    <source>
        <dbReference type="WBParaSite" id="Gr19_v10_g7920.t1"/>
    </source>
</evidence>
<dbReference type="WBParaSite" id="Gr19_v10_g7920.t1">
    <property type="protein sequence ID" value="Gr19_v10_g7920.t1"/>
    <property type="gene ID" value="Gr19_v10_g7920"/>
</dbReference>
<dbReference type="PANTHER" id="PTHR46585:SF1">
    <property type="entry name" value="CHROMO DOMAIN-CONTAINING PROTEIN"/>
    <property type="match status" value="1"/>
</dbReference>
<dbReference type="InterPro" id="IPR001584">
    <property type="entry name" value="Integrase_cat-core"/>
</dbReference>
<dbReference type="Proteomes" id="UP000887572">
    <property type="component" value="Unplaced"/>
</dbReference>
<keyword evidence="4" id="KW-1185">Reference proteome</keyword>
<feature type="domain" description="Chromo" evidence="2">
    <location>
        <begin position="720"/>
        <end position="756"/>
    </location>
</feature>
<accession>A0A914I6D7</accession>
<proteinExistence type="predicted"/>
<dbReference type="InterPro" id="IPR012337">
    <property type="entry name" value="RNaseH-like_sf"/>
</dbReference>
<organism evidence="4 5">
    <name type="scientific">Globodera rostochiensis</name>
    <name type="common">Golden nematode worm</name>
    <name type="synonym">Heterodera rostochiensis</name>
    <dbReference type="NCBI Taxonomy" id="31243"/>
    <lineage>
        <taxon>Eukaryota</taxon>
        <taxon>Metazoa</taxon>
        <taxon>Ecdysozoa</taxon>
        <taxon>Nematoda</taxon>
        <taxon>Chromadorea</taxon>
        <taxon>Rhabditida</taxon>
        <taxon>Tylenchina</taxon>
        <taxon>Tylenchomorpha</taxon>
        <taxon>Tylenchoidea</taxon>
        <taxon>Heteroderidae</taxon>
        <taxon>Heteroderinae</taxon>
        <taxon>Globodera</taxon>
    </lineage>
</organism>
<dbReference type="GO" id="GO:0015074">
    <property type="term" value="P:DNA integration"/>
    <property type="evidence" value="ECO:0007669"/>
    <property type="project" value="InterPro"/>
</dbReference>
<protein>
    <submittedName>
        <fullName evidence="5">Chromo domain-containing protein</fullName>
    </submittedName>
</protein>
<reference evidence="5" key="1">
    <citation type="submission" date="2022-11" db="UniProtKB">
        <authorList>
            <consortium name="WormBaseParasite"/>
        </authorList>
    </citation>
    <scope>IDENTIFICATION</scope>
</reference>
<feature type="domain" description="Integrase catalytic" evidence="3">
    <location>
        <begin position="531"/>
        <end position="627"/>
    </location>
</feature>
<dbReference type="InterPro" id="IPR000953">
    <property type="entry name" value="Chromo/chromo_shadow_dom"/>
</dbReference>
<dbReference type="Gene3D" id="3.30.420.10">
    <property type="entry name" value="Ribonuclease H-like superfamily/Ribonuclease H"/>
    <property type="match status" value="1"/>
</dbReference>
<feature type="compositionally biased region" description="Polar residues" evidence="1">
    <location>
        <begin position="371"/>
        <end position="381"/>
    </location>
</feature>
<feature type="region of interest" description="Disordered" evidence="1">
    <location>
        <begin position="325"/>
        <end position="389"/>
    </location>
</feature>
<dbReference type="InterPro" id="IPR036397">
    <property type="entry name" value="RNaseH_sf"/>
</dbReference>
<dbReference type="SUPFAM" id="SSF54160">
    <property type="entry name" value="Chromo domain-like"/>
    <property type="match status" value="1"/>
</dbReference>
<dbReference type="PROSITE" id="PS50994">
    <property type="entry name" value="INTEGRASE"/>
    <property type="match status" value="1"/>
</dbReference>
<evidence type="ECO:0000259" key="2">
    <source>
        <dbReference type="PROSITE" id="PS50013"/>
    </source>
</evidence>
<name>A0A914I6D7_GLORO</name>
<sequence length="1221" mass="140505">MIVSGSTGSGKSEWILRFLRNLDKMVTEQIERIIYCYGELNSNVLNLQRAGKIGAVPVTVHNGVPPEDQIRERAKLGKLLLILDDLVVGMSHHFLDTLFTRGSHNWGVSVILVTQHLFNKELRVARNNSHYLVLMRNPAGELQTRTLATHLFTSRFAHFIEAYRDACAKNFGYLLVDMHPQSPEALRLRTHIYGRVPLRSKHVKKLQSNAQLLRRLARTRCSRSAKNLLTPPNQQGGGLPAIAGLVASIVHTKRYLLVPEEIYTSLSQPLDGTPVGLVRSRIQQTKNEGDEINYQQEFKRLNKLSKEEAERPVDVRLQNLEEILPKQTKIMPQPRPQRKRKSVVIRRPTKTKKEEDDDDDDEVWEDASPRTLRSSKTSVSSERPDANYPMTKNGILEHIRQNAITLGVSEDGKILKPDGNVYKTSNFEDIVVHLLNKDKRSQFKNAPDVNSPVSFTSVEPLLREAKARNKQITRRDVQNFLATQRAYTLHRQAKRRYRRLPTLAPGLHTEWQADLAMFDRLSRQNRGSKYVPWKLLTDQGKEFTAKAVQTYFRSKDVEHFCMFTSPQFHAGMAERANRSIKERLYRYFTEHNTQKWIGVVQQLVKAINHSYNSSIGMRPVDVNFKNAEALRQKLYDNAAKIPRRAPKFKVGDRVRIEKYKHVFQKGYLPRFTNELFMVVEVHSERSPVVYRLRDSKNEIIKGWFYANDLCKTLESKDQMHDIEKIIKRKKQHDVEHVLVKWKGFNARYNSWIPASSFNAEWEVGLAVIVYPHSWPSIGTVEEQFVQIDWKTGNTVRISVPPSNVTNPYELSKNLYKLLGEGSEPLAEKVRTAQIAYTNSTSVASKWARQEYINQRTREKRSVVGQKEQFQKDIDTLMDFYGVDEEDAGREKRATSKIPIKRAGEIAESYQKRLDEYFTSLKGSDLKLLGELEQTKLKEEIARMHKDDRAILDCYQRKWEWRHGYRRTAGCYCQHLCEKEASPELLVQFGGYNVFRGIPYQRGGGVGSVFRSLMRYLLPIGKQIGAAIGRQGLESGNRVLTNVLEGKDIKEALVTESKSGGKKAQFLSRVDFDIGNQELYLLNNLDLLFTIYKAKDSFLLQTLLGNDTNKYRLAVHDVKIYAKMIEVQPSFNMSLYKSLEKQPATYAVRKTEIKSSYISAGRYEFEYNVFSATIPRRMTIAMVGNAAFNGDFKEVNLNSQIGDSNDIDNDRQKYFKDALLFD</sequence>